<dbReference type="InterPro" id="IPR036398">
    <property type="entry name" value="CA_dom_sf"/>
</dbReference>
<dbReference type="EMBL" id="JBDGHN010000002">
    <property type="protein sequence ID" value="MEN2751176.1"/>
    <property type="molecule type" value="Genomic_DNA"/>
</dbReference>
<proteinExistence type="predicted"/>
<protein>
    <submittedName>
        <fullName evidence="4">Carbonic anhydrase family protein</fullName>
    </submittedName>
</protein>
<name>A0ABU9X6Z3_9GAMM</name>
<dbReference type="PANTHER" id="PTHR18952:SF208">
    <property type="entry name" value="CARBONIC ANHYDRASE XA-RELATED"/>
    <property type="match status" value="1"/>
</dbReference>
<reference evidence="4 5" key="1">
    <citation type="submission" date="2024-05" db="EMBL/GenBank/DDBJ databases">
        <authorList>
            <person name="Kim H.-Y."/>
            <person name="Kim E."/>
            <person name="Cai Y."/>
            <person name="Yang S.-M."/>
            <person name="Lee W."/>
        </authorList>
    </citation>
    <scope>NUCLEOTIDE SEQUENCE [LARGE SCALE GENOMIC DNA]</scope>
    <source>
        <strain evidence="4 5">FBL11</strain>
    </source>
</reference>
<evidence type="ECO:0000256" key="2">
    <source>
        <dbReference type="SAM" id="SignalP"/>
    </source>
</evidence>
<evidence type="ECO:0000313" key="4">
    <source>
        <dbReference type="EMBL" id="MEN2751176.1"/>
    </source>
</evidence>
<feature type="domain" description="Alpha-carbonic anhydrase" evidence="3">
    <location>
        <begin position="51"/>
        <end position="276"/>
    </location>
</feature>
<feature type="chain" id="PRO_5047496857" evidence="2">
    <location>
        <begin position="21"/>
        <end position="276"/>
    </location>
</feature>
<feature type="signal peptide" evidence="2">
    <location>
        <begin position="1"/>
        <end position="20"/>
    </location>
</feature>
<feature type="compositionally biased region" description="Polar residues" evidence="1">
    <location>
        <begin position="34"/>
        <end position="46"/>
    </location>
</feature>
<dbReference type="SMART" id="SM01057">
    <property type="entry name" value="Carb_anhydrase"/>
    <property type="match status" value="1"/>
</dbReference>
<gene>
    <name evidence="4" type="ORF">AAIR29_05950</name>
</gene>
<dbReference type="PANTHER" id="PTHR18952">
    <property type="entry name" value="CARBONIC ANHYDRASE"/>
    <property type="match status" value="1"/>
</dbReference>
<sequence length="276" mass="30347">MNHHYLATAILAVSTLGVTACTANHQASKEQHTDTSVTVVTPQDNGSVHHPKWSYEGSTGPEYWGDVEGASACKIGQQQSPIDIKEVTASSTAAPSIDYRQSTNVRIHDNGHTIVYTPTTEDNAIVLNDERYVLKQFHYHTPSEHQFGGQNYPGEIHFVHANSEGNLAVVGIMLQIGQTNDVLRVLLNGTELTTQNDEEYTANGIDLSALAPVMPTFYHYSGSLTTPPCSEEVQWYVSQKPLTLANDQFAIMSDLYEGNNRPIQPQGSRKVEQLAH</sequence>
<feature type="region of interest" description="Disordered" evidence="1">
    <location>
        <begin position="26"/>
        <end position="52"/>
    </location>
</feature>
<organism evidence="4 5">
    <name type="scientific">Psychrobacter saeujeotis</name>
    <dbReference type="NCBI Taxonomy" id="3143436"/>
    <lineage>
        <taxon>Bacteria</taxon>
        <taxon>Pseudomonadati</taxon>
        <taxon>Pseudomonadota</taxon>
        <taxon>Gammaproteobacteria</taxon>
        <taxon>Moraxellales</taxon>
        <taxon>Moraxellaceae</taxon>
        <taxon>Psychrobacter</taxon>
    </lineage>
</organism>
<accession>A0ABU9X6Z3</accession>
<dbReference type="RefSeq" id="WP_299220053.1">
    <property type="nucleotide sequence ID" value="NZ_JBDGHN010000002.1"/>
</dbReference>
<dbReference type="Gene3D" id="3.10.200.10">
    <property type="entry name" value="Alpha carbonic anhydrase"/>
    <property type="match status" value="1"/>
</dbReference>
<dbReference type="CDD" id="cd03124">
    <property type="entry name" value="alpha_CA_prokaryotic_like"/>
    <property type="match status" value="1"/>
</dbReference>
<dbReference type="PROSITE" id="PS51144">
    <property type="entry name" value="ALPHA_CA_2"/>
    <property type="match status" value="1"/>
</dbReference>
<evidence type="ECO:0000256" key="1">
    <source>
        <dbReference type="SAM" id="MobiDB-lite"/>
    </source>
</evidence>
<comment type="caution">
    <text evidence="4">The sequence shown here is derived from an EMBL/GenBank/DDBJ whole genome shotgun (WGS) entry which is preliminary data.</text>
</comment>
<dbReference type="SUPFAM" id="SSF51069">
    <property type="entry name" value="Carbonic anhydrase"/>
    <property type="match status" value="1"/>
</dbReference>
<keyword evidence="5" id="KW-1185">Reference proteome</keyword>
<dbReference type="InterPro" id="IPR023561">
    <property type="entry name" value="Carbonic_anhydrase_a-class"/>
</dbReference>
<dbReference type="Proteomes" id="UP001461960">
    <property type="component" value="Unassembled WGS sequence"/>
</dbReference>
<dbReference type="InterPro" id="IPR041891">
    <property type="entry name" value="Alpha_CA_prokaryot-like"/>
</dbReference>
<evidence type="ECO:0000259" key="3">
    <source>
        <dbReference type="PROSITE" id="PS51144"/>
    </source>
</evidence>
<dbReference type="Pfam" id="PF00194">
    <property type="entry name" value="Carb_anhydrase"/>
    <property type="match status" value="1"/>
</dbReference>
<keyword evidence="2" id="KW-0732">Signal</keyword>
<dbReference type="InterPro" id="IPR001148">
    <property type="entry name" value="CA_dom"/>
</dbReference>
<evidence type="ECO:0000313" key="5">
    <source>
        <dbReference type="Proteomes" id="UP001461960"/>
    </source>
</evidence>